<evidence type="ECO:0000313" key="2">
    <source>
        <dbReference type="EMBL" id="TGJ64169.1"/>
    </source>
</evidence>
<comment type="caution">
    <text evidence="2">The sequence shown here is derived from an EMBL/GenBank/DDBJ whole genome shotgun (WGS) entry which is preliminary data.</text>
</comment>
<reference evidence="2 3" key="1">
    <citation type="submission" date="2019-03" db="EMBL/GenBank/DDBJ databases">
        <title>Nematode-trapping fungi genome.</title>
        <authorList>
            <person name="Vidal-Diez De Ulzurrun G."/>
        </authorList>
    </citation>
    <scope>NUCLEOTIDE SEQUENCE [LARGE SCALE GENOMIC DNA]</scope>
    <source>
        <strain evidence="2 3">TWF154</strain>
    </source>
</reference>
<dbReference type="EMBL" id="SOZJ01000007">
    <property type="protein sequence ID" value="TGJ64169.1"/>
    <property type="molecule type" value="Genomic_DNA"/>
</dbReference>
<protein>
    <submittedName>
        <fullName evidence="2">Uncharacterized protein</fullName>
    </submittedName>
</protein>
<organism evidence="2 3">
    <name type="scientific">Orbilia oligospora</name>
    <name type="common">Nematode-trapping fungus</name>
    <name type="synonym">Arthrobotrys oligospora</name>
    <dbReference type="NCBI Taxonomy" id="2813651"/>
    <lineage>
        <taxon>Eukaryota</taxon>
        <taxon>Fungi</taxon>
        <taxon>Dikarya</taxon>
        <taxon>Ascomycota</taxon>
        <taxon>Pezizomycotina</taxon>
        <taxon>Orbiliomycetes</taxon>
        <taxon>Orbiliales</taxon>
        <taxon>Orbiliaceae</taxon>
        <taxon>Orbilia</taxon>
    </lineage>
</organism>
<evidence type="ECO:0000256" key="1">
    <source>
        <dbReference type="SAM" id="SignalP"/>
    </source>
</evidence>
<accession>A0A8H2HES6</accession>
<proteinExistence type="predicted"/>
<keyword evidence="1" id="KW-0732">Signal</keyword>
<feature type="signal peptide" evidence="1">
    <location>
        <begin position="1"/>
        <end position="31"/>
    </location>
</feature>
<sequence>MARATVAATGSYLNLDLLVLGVALSSSGVSPEKLVYLAESLMRSRTHYPIHLHDVFDVAATTLPVIAPPSTFAIV</sequence>
<name>A0A8H2HES6_ORBOL</name>
<gene>
    <name evidence="2" type="ORF">EYR41_010239</name>
</gene>
<evidence type="ECO:0000313" key="3">
    <source>
        <dbReference type="Proteomes" id="UP000297595"/>
    </source>
</evidence>
<dbReference type="Proteomes" id="UP000297595">
    <property type="component" value="Unassembled WGS sequence"/>
</dbReference>
<dbReference type="AlphaFoldDB" id="A0A8H2HES6"/>
<feature type="chain" id="PRO_5033985650" evidence="1">
    <location>
        <begin position="32"/>
        <end position="75"/>
    </location>
</feature>